<feature type="domain" description="SLH" evidence="3">
    <location>
        <begin position="152"/>
        <end position="215"/>
    </location>
</feature>
<feature type="compositionally biased region" description="Low complexity" evidence="1">
    <location>
        <begin position="320"/>
        <end position="343"/>
    </location>
</feature>
<evidence type="ECO:0000313" key="4">
    <source>
        <dbReference type="EMBL" id="QHT60392.1"/>
    </source>
</evidence>
<feature type="chain" id="PRO_5039720470" evidence="2">
    <location>
        <begin position="25"/>
        <end position="343"/>
    </location>
</feature>
<organism evidence="4 5">
    <name type="scientific">Paenibacillus lycopersici</name>
    <dbReference type="NCBI Taxonomy" id="2704462"/>
    <lineage>
        <taxon>Bacteria</taxon>
        <taxon>Bacillati</taxon>
        <taxon>Bacillota</taxon>
        <taxon>Bacilli</taxon>
        <taxon>Bacillales</taxon>
        <taxon>Paenibacillaceae</taxon>
        <taxon>Paenibacillus</taxon>
    </lineage>
</organism>
<dbReference type="AlphaFoldDB" id="A0A6C0FWG6"/>
<feature type="domain" description="SLH" evidence="3">
    <location>
        <begin position="20"/>
        <end position="85"/>
    </location>
</feature>
<reference evidence="4 5" key="1">
    <citation type="submission" date="2020-01" db="EMBL/GenBank/DDBJ databases">
        <title>Paenibacillus sp. nov., isolated from tomato rhizosphere.</title>
        <authorList>
            <person name="Weon H.-Y."/>
            <person name="Lee S.A."/>
        </authorList>
    </citation>
    <scope>NUCLEOTIDE SEQUENCE [LARGE SCALE GENOMIC DNA]</scope>
    <source>
        <strain evidence="4 5">12200R-189</strain>
    </source>
</reference>
<keyword evidence="5" id="KW-1185">Reference proteome</keyword>
<sequence length="343" mass="36703">MKKALTAASVVLLLFVALAQSVWAFSDTKGHPNDAKIAALQKLGILSGSDAKSDHFDPNGKLTYAAGISMIVNGLGLNIDDIRFVKEPKVTDNFPNMKDDAWYAKSLIIAAMNDLNIPRETKANDPMTREQFAYHLMQGVLKMGDYAFIDMYLLLKDEADVNPSYMGNIQKMLLSGIAKLDDTQLFHPKDAITRGDAAGWLYDAMQFVNKNKPSEPPVDEQPFPLTDLKLTANAVNADANEVTITAQAPNPGYGMRIASISFEGDEAVIQVEPVYPDKDKQYAQVITEVKAVTYVSAAYKPVLGQNGANNGGGVSGATGDGESSGAASGSTGIIGSDGDSQND</sequence>
<dbReference type="EMBL" id="CP048209">
    <property type="protein sequence ID" value="QHT60392.1"/>
    <property type="molecule type" value="Genomic_DNA"/>
</dbReference>
<dbReference type="RefSeq" id="WP_162356583.1">
    <property type="nucleotide sequence ID" value="NZ_CP048209.1"/>
</dbReference>
<gene>
    <name evidence="4" type="ORF">GXP70_10885</name>
</gene>
<evidence type="ECO:0000259" key="3">
    <source>
        <dbReference type="PROSITE" id="PS51272"/>
    </source>
</evidence>
<protein>
    <submittedName>
        <fullName evidence="4">S-layer homology domain-containing protein</fullName>
    </submittedName>
</protein>
<evidence type="ECO:0000256" key="1">
    <source>
        <dbReference type="SAM" id="MobiDB-lite"/>
    </source>
</evidence>
<feature type="region of interest" description="Disordered" evidence="1">
    <location>
        <begin position="305"/>
        <end position="343"/>
    </location>
</feature>
<dbReference type="InterPro" id="IPR001119">
    <property type="entry name" value="SLH_dom"/>
</dbReference>
<evidence type="ECO:0000313" key="5">
    <source>
        <dbReference type="Proteomes" id="UP000476064"/>
    </source>
</evidence>
<dbReference type="Pfam" id="PF00395">
    <property type="entry name" value="SLH"/>
    <property type="match status" value="2"/>
</dbReference>
<proteinExistence type="predicted"/>
<keyword evidence="2" id="KW-0732">Signal</keyword>
<feature type="compositionally biased region" description="Gly residues" evidence="1">
    <location>
        <begin position="309"/>
        <end position="319"/>
    </location>
</feature>
<dbReference type="PROSITE" id="PS51272">
    <property type="entry name" value="SLH"/>
    <property type="match status" value="2"/>
</dbReference>
<feature type="signal peptide" evidence="2">
    <location>
        <begin position="1"/>
        <end position="24"/>
    </location>
</feature>
<dbReference type="KEGG" id="plyc:GXP70_10885"/>
<dbReference type="Proteomes" id="UP000476064">
    <property type="component" value="Chromosome"/>
</dbReference>
<accession>A0A6C0FWG6</accession>
<evidence type="ECO:0000256" key="2">
    <source>
        <dbReference type="SAM" id="SignalP"/>
    </source>
</evidence>
<name>A0A6C0FWG6_9BACL</name>